<dbReference type="GO" id="GO:0043190">
    <property type="term" value="C:ATP-binding cassette (ABC) transporter complex"/>
    <property type="evidence" value="ECO:0007669"/>
    <property type="project" value="TreeGrafter"/>
</dbReference>
<evidence type="ECO:0000313" key="11">
    <source>
        <dbReference type="Proteomes" id="UP000295063"/>
    </source>
</evidence>
<keyword evidence="3" id="KW-0813">Transport</keyword>
<dbReference type="GO" id="GO:0005524">
    <property type="term" value="F:ATP binding"/>
    <property type="evidence" value="ECO:0007669"/>
    <property type="project" value="UniProtKB-KW"/>
</dbReference>
<dbReference type="EMBL" id="SLUI01000005">
    <property type="protein sequence ID" value="TCL37713.1"/>
    <property type="molecule type" value="Genomic_DNA"/>
</dbReference>
<dbReference type="GO" id="GO:0016887">
    <property type="term" value="F:ATP hydrolysis activity"/>
    <property type="evidence" value="ECO:0007669"/>
    <property type="project" value="InterPro"/>
</dbReference>
<accession>A0A4R1Q837</accession>
<dbReference type="PANTHER" id="PTHR43553:SF24">
    <property type="entry name" value="ENERGY-COUPLING FACTOR TRANSPORTER ATP-BINDING PROTEIN ECFA1"/>
    <property type="match status" value="1"/>
</dbReference>
<evidence type="ECO:0000256" key="5">
    <source>
        <dbReference type="ARBA" id="ARBA00022741"/>
    </source>
</evidence>
<evidence type="ECO:0000313" key="10">
    <source>
        <dbReference type="EMBL" id="TCL37713.1"/>
    </source>
</evidence>
<gene>
    <name evidence="10" type="ORF">EV210_105147</name>
</gene>
<organism evidence="10 11">
    <name type="scientific">Anaerospora hongkongensis</name>
    <dbReference type="NCBI Taxonomy" id="244830"/>
    <lineage>
        <taxon>Bacteria</taxon>
        <taxon>Bacillati</taxon>
        <taxon>Bacillota</taxon>
        <taxon>Negativicutes</taxon>
        <taxon>Selenomonadales</taxon>
        <taxon>Sporomusaceae</taxon>
        <taxon>Anaerospora</taxon>
    </lineage>
</organism>
<evidence type="ECO:0000259" key="9">
    <source>
        <dbReference type="PROSITE" id="PS50893"/>
    </source>
</evidence>
<dbReference type="FunFam" id="3.40.50.300:FF:000224">
    <property type="entry name" value="Energy-coupling factor transporter ATP-binding protein EcfA"/>
    <property type="match status" value="1"/>
</dbReference>
<dbReference type="OrthoDB" id="197875at2"/>
<proteinExistence type="inferred from homology"/>
<evidence type="ECO:0000256" key="4">
    <source>
        <dbReference type="ARBA" id="ARBA00022475"/>
    </source>
</evidence>
<evidence type="ECO:0000256" key="6">
    <source>
        <dbReference type="ARBA" id="ARBA00022840"/>
    </source>
</evidence>
<keyword evidence="5" id="KW-0547">Nucleotide-binding</keyword>
<reference evidence="10 11" key="1">
    <citation type="submission" date="2019-03" db="EMBL/GenBank/DDBJ databases">
        <title>Genomic Encyclopedia of Type Strains, Phase IV (KMG-IV): sequencing the most valuable type-strain genomes for metagenomic binning, comparative biology and taxonomic classification.</title>
        <authorList>
            <person name="Goeker M."/>
        </authorList>
    </citation>
    <scope>NUCLEOTIDE SEQUENCE [LARGE SCALE GENOMIC DNA]</scope>
    <source>
        <strain evidence="10 11">DSM 15969</strain>
    </source>
</reference>
<evidence type="ECO:0000256" key="2">
    <source>
        <dbReference type="ARBA" id="ARBA00005417"/>
    </source>
</evidence>
<dbReference type="AlphaFoldDB" id="A0A4R1Q837"/>
<feature type="domain" description="ABC transporter" evidence="9">
    <location>
        <begin position="4"/>
        <end position="237"/>
    </location>
</feature>
<keyword evidence="6 10" id="KW-0067">ATP-binding</keyword>
<sequence length="269" mass="29689">MSVLEIANLTYTYPDKTPALQDISFQIPAKSKVAILGANGSGKSTLLQHLNGLTLAQSGVVSVLGQPIRKENLRDIRKMVGIVFDSPDEQLFSTLVYDDIAFGPRNLGYDEKTVAQKVEEVMTLLDITQLRNRPPFNLSLGQKKRVAIAGVLAMEPSIMVFDEPFSGLDPCTLQQFLSILEDLFCRGHTIIVTTHDVDIVYGWANEFVVLQEGHVLAHGGRELVEDKMMMEKAKLKAPDLYNIFCSTSYRPVCAADAAECVKRIGGNDK</sequence>
<comment type="subcellular location">
    <subcellularLocation>
        <location evidence="1">Cell membrane</location>
        <topology evidence="1">Peripheral membrane protein</topology>
    </subcellularLocation>
</comment>
<evidence type="ECO:0000256" key="1">
    <source>
        <dbReference type="ARBA" id="ARBA00004202"/>
    </source>
</evidence>
<dbReference type="PROSITE" id="PS00211">
    <property type="entry name" value="ABC_TRANSPORTER_1"/>
    <property type="match status" value="1"/>
</dbReference>
<dbReference type="CDD" id="cd03225">
    <property type="entry name" value="ABC_cobalt_CbiO_domain1"/>
    <property type="match status" value="1"/>
</dbReference>
<dbReference type="InterPro" id="IPR027417">
    <property type="entry name" value="P-loop_NTPase"/>
</dbReference>
<dbReference type="InterPro" id="IPR003593">
    <property type="entry name" value="AAA+_ATPase"/>
</dbReference>
<evidence type="ECO:0000256" key="7">
    <source>
        <dbReference type="ARBA" id="ARBA00022967"/>
    </source>
</evidence>
<dbReference type="Gene3D" id="3.40.50.300">
    <property type="entry name" value="P-loop containing nucleotide triphosphate hydrolases"/>
    <property type="match status" value="1"/>
</dbReference>
<comment type="similarity">
    <text evidence="2">Belongs to the ABC transporter superfamily.</text>
</comment>
<dbReference type="Proteomes" id="UP000295063">
    <property type="component" value="Unassembled WGS sequence"/>
</dbReference>
<keyword evidence="11" id="KW-1185">Reference proteome</keyword>
<dbReference type="SUPFAM" id="SSF52540">
    <property type="entry name" value="P-loop containing nucleoside triphosphate hydrolases"/>
    <property type="match status" value="1"/>
</dbReference>
<dbReference type="InterPro" id="IPR015856">
    <property type="entry name" value="ABC_transpr_CbiO/EcfA_su"/>
</dbReference>
<dbReference type="GO" id="GO:0042626">
    <property type="term" value="F:ATPase-coupled transmembrane transporter activity"/>
    <property type="evidence" value="ECO:0007669"/>
    <property type="project" value="TreeGrafter"/>
</dbReference>
<dbReference type="Pfam" id="PF00005">
    <property type="entry name" value="ABC_tran"/>
    <property type="match status" value="1"/>
</dbReference>
<name>A0A4R1Q837_9FIRM</name>
<evidence type="ECO:0000256" key="8">
    <source>
        <dbReference type="ARBA" id="ARBA00023136"/>
    </source>
</evidence>
<dbReference type="InterPro" id="IPR003439">
    <property type="entry name" value="ABC_transporter-like_ATP-bd"/>
</dbReference>
<protein>
    <submittedName>
        <fullName evidence="10">Cobalt/nickel transport system ATP-binding protein</fullName>
    </submittedName>
</protein>
<dbReference type="PANTHER" id="PTHR43553">
    <property type="entry name" value="HEAVY METAL TRANSPORTER"/>
    <property type="match status" value="1"/>
</dbReference>
<evidence type="ECO:0000256" key="3">
    <source>
        <dbReference type="ARBA" id="ARBA00022448"/>
    </source>
</evidence>
<keyword evidence="8" id="KW-0472">Membrane</keyword>
<keyword evidence="7" id="KW-1278">Translocase</keyword>
<dbReference type="InterPro" id="IPR017871">
    <property type="entry name" value="ABC_transporter-like_CS"/>
</dbReference>
<dbReference type="RefSeq" id="WP_132078688.1">
    <property type="nucleotide sequence ID" value="NZ_DALYTA010000031.1"/>
</dbReference>
<dbReference type="SMART" id="SM00382">
    <property type="entry name" value="AAA"/>
    <property type="match status" value="1"/>
</dbReference>
<dbReference type="PROSITE" id="PS50893">
    <property type="entry name" value="ABC_TRANSPORTER_2"/>
    <property type="match status" value="1"/>
</dbReference>
<comment type="caution">
    <text evidence="10">The sequence shown here is derived from an EMBL/GenBank/DDBJ whole genome shotgun (WGS) entry which is preliminary data.</text>
</comment>
<dbReference type="InterPro" id="IPR050095">
    <property type="entry name" value="ECF_ABC_transporter_ATP-bd"/>
</dbReference>
<keyword evidence="4" id="KW-1003">Cell membrane</keyword>